<feature type="compositionally biased region" description="Acidic residues" evidence="1">
    <location>
        <begin position="398"/>
        <end position="426"/>
    </location>
</feature>
<gene>
    <name evidence="3" type="ORF">DCG65_03670</name>
    <name evidence="4" type="ORF">HY36_01205</name>
</gene>
<sequence>MDDMPAARPSGRDLLVRQEASENFELARHGGSWMVVTGFVVAVFWIVGAISMAVGLWGVDELKLMPPLVLAGGGMALVVPALLMIMAGYMGRTNRRAAASNALVMEAAVRLMAPAREAGTEGITFAEQMKQAAAEVDRAMAHALSAMKAMAGEIGDERLRLESVAYASADNARELTERLGQERHALEGLARDLRTHMQSLNEAIPRQAQMMVKAARDASEEVSRADGALEQRLESMQLAGRTLSEKLVELDALARDAATRTETLTFAVSRVEEKLDQSRRTVDAAVRAGEIAAAAAMTTGDALKDAVSSALDGARRANHEINNSTREAAENAARALARLREAGDEAAAAIRSAEYAAKADTVRMEHKLRQATVEEDASRGEIEPEQGPPAIVPPQAEPEFEADTEFEPEPFDAESFDDEFEEDDTFEPAPVRNGNGHANGYHPIVRNGHVPEPAPEQADDEPVERPAAPKPAPAARPSMEDELFDAAADALADASLSDEPDVPEDTWDFGRELEKRQPEPAPHLLRRRHDDVPLDAPTPDETPRRRATDFLPAAPELPEPAVEAEPAPMVPAQPSSPPASGAEMGWRDIISDMSREDRPVREREEVAEELIDRLQTSGIILPEAIRPKAKRKIAEAARRGVKERKSAIISQAGRQVERVTQRLRNDRELMDLARDFLDMESEDALHALEQTQKTGRNASARLAAYLLLDAAL</sequence>
<dbReference type="Proteomes" id="UP000259173">
    <property type="component" value="Unassembled WGS sequence"/>
</dbReference>
<feature type="transmembrane region" description="Helical" evidence="2">
    <location>
        <begin position="68"/>
        <end position="90"/>
    </location>
</feature>
<keyword evidence="5" id="KW-1185">Reference proteome</keyword>
<evidence type="ECO:0000313" key="5">
    <source>
        <dbReference type="Proteomes" id="UP000024547"/>
    </source>
</evidence>
<comment type="caution">
    <text evidence="4">The sequence shown here is derived from an EMBL/GenBank/DDBJ whole genome shotgun (WGS) entry which is preliminary data.</text>
</comment>
<protein>
    <recommendedName>
        <fullName evidence="7">Polar localization protein TipN</fullName>
    </recommendedName>
</protein>
<feature type="compositionally biased region" description="Basic and acidic residues" evidence="1">
    <location>
        <begin position="508"/>
        <end position="518"/>
    </location>
</feature>
<dbReference type="Proteomes" id="UP000024547">
    <property type="component" value="Unassembled WGS sequence"/>
</dbReference>
<keyword evidence="2" id="KW-0812">Transmembrane</keyword>
<accession>A0A059EBE5</accession>
<evidence type="ECO:0000313" key="6">
    <source>
        <dbReference type="Proteomes" id="UP000259173"/>
    </source>
</evidence>
<reference evidence="4 5" key="1">
    <citation type="journal article" date="2014" name="Antonie Van Leeuwenhoek">
        <title>Hyphomonas beringensis sp. nov. and Hyphomonas chukchiensis sp. nov., isolated from surface seawater of the Bering Sea and Chukchi Sea.</title>
        <authorList>
            <person name="Li C."/>
            <person name="Lai Q."/>
            <person name="Li G."/>
            <person name="Dong C."/>
            <person name="Wang J."/>
            <person name="Liao Y."/>
            <person name="Shao Z."/>
        </authorList>
    </citation>
    <scope>NUCLEOTIDE SEQUENCE [LARGE SCALE GENOMIC DNA]</scope>
    <source>
        <strain evidence="4 5">22II1-22F38</strain>
    </source>
</reference>
<dbReference type="PATRIC" id="fig|1280948.3.peg.232"/>
<dbReference type="STRING" id="1280948.HY36_01205"/>
<reference evidence="3 6" key="2">
    <citation type="journal article" date="2018" name="Nat. Biotechnol.">
        <title>A standardized bacterial taxonomy based on genome phylogeny substantially revises the tree of life.</title>
        <authorList>
            <person name="Parks D.H."/>
            <person name="Chuvochina M."/>
            <person name="Waite D.W."/>
            <person name="Rinke C."/>
            <person name="Skarshewski A."/>
            <person name="Chaumeil P.A."/>
            <person name="Hugenholtz P."/>
        </authorList>
    </citation>
    <scope>NUCLEOTIDE SEQUENCE [LARGE SCALE GENOMIC DNA]</scope>
    <source>
        <strain evidence="3">UBA8557</strain>
    </source>
</reference>
<feature type="compositionally biased region" description="Pro residues" evidence="1">
    <location>
        <begin position="568"/>
        <end position="577"/>
    </location>
</feature>
<feature type="region of interest" description="Disordered" evidence="1">
    <location>
        <begin position="371"/>
        <end position="584"/>
    </location>
</feature>
<dbReference type="AlphaFoldDB" id="A0A059EBE5"/>
<feature type="transmembrane region" description="Helical" evidence="2">
    <location>
        <begin position="33"/>
        <end position="56"/>
    </location>
</feature>
<evidence type="ECO:0000313" key="4">
    <source>
        <dbReference type="EMBL" id="KCZ65021.1"/>
    </source>
</evidence>
<feature type="compositionally biased region" description="Acidic residues" evidence="1">
    <location>
        <begin position="496"/>
        <end position="507"/>
    </location>
</feature>
<name>A0A059EBE5_9PROT</name>
<evidence type="ECO:0000256" key="1">
    <source>
        <dbReference type="SAM" id="MobiDB-lite"/>
    </source>
</evidence>
<dbReference type="EMBL" id="AWFH01000001">
    <property type="protein sequence ID" value="KCZ65021.1"/>
    <property type="molecule type" value="Genomic_DNA"/>
</dbReference>
<evidence type="ECO:0000256" key="2">
    <source>
        <dbReference type="SAM" id="Phobius"/>
    </source>
</evidence>
<keyword evidence="2" id="KW-1133">Transmembrane helix</keyword>
<evidence type="ECO:0000313" key="3">
    <source>
        <dbReference type="EMBL" id="HAE93632.1"/>
    </source>
</evidence>
<proteinExistence type="predicted"/>
<evidence type="ECO:0008006" key="7">
    <source>
        <dbReference type="Google" id="ProtNLM"/>
    </source>
</evidence>
<feature type="compositionally biased region" description="Low complexity" evidence="1">
    <location>
        <begin position="551"/>
        <end position="567"/>
    </location>
</feature>
<dbReference type="eggNOG" id="COG1196">
    <property type="taxonomic scope" value="Bacteria"/>
</dbReference>
<feature type="compositionally biased region" description="Pro residues" evidence="1">
    <location>
        <begin position="386"/>
        <end position="396"/>
    </location>
</feature>
<dbReference type="EMBL" id="DMBR01000107">
    <property type="protein sequence ID" value="HAE93632.1"/>
    <property type="molecule type" value="Genomic_DNA"/>
</dbReference>
<keyword evidence="2" id="KW-0472">Membrane</keyword>
<feature type="compositionally biased region" description="Low complexity" evidence="1">
    <location>
        <begin position="485"/>
        <end position="495"/>
    </location>
</feature>
<organism evidence="4 5">
    <name type="scientific">Hyphomonas atlantica</name>
    <dbReference type="NCBI Taxonomy" id="1280948"/>
    <lineage>
        <taxon>Bacteria</taxon>
        <taxon>Pseudomonadati</taxon>
        <taxon>Pseudomonadota</taxon>
        <taxon>Alphaproteobacteria</taxon>
        <taxon>Hyphomonadales</taxon>
        <taxon>Hyphomonadaceae</taxon>
        <taxon>Hyphomonas</taxon>
    </lineage>
</organism>